<dbReference type="InterPro" id="IPR000297">
    <property type="entry name" value="PPIase_PpiC"/>
</dbReference>
<dbReference type="SUPFAM" id="SSF109998">
    <property type="entry name" value="Triger factor/SurA peptide-binding domain-like"/>
    <property type="match status" value="1"/>
</dbReference>
<comment type="catalytic activity">
    <reaction evidence="1">
        <text>[protein]-peptidylproline (omega=180) = [protein]-peptidylproline (omega=0)</text>
        <dbReference type="Rhea" id="RHEA:16237"/>
        <dbReference type="Rhea" id="RHEA-COMP:10747"/>
        <dbReference type="Rhea" id="RHEA-COMP:10748"/>
        <dbReference type="ChEBI" id="CHEBI:83833"/>
        <dbReference type="ChEBI" id="CHEBI:83834"/>
        <dbReference type="EC" id="5.2.1.8"/>
    </reaction>
</comment>
<dbReference type="EC" id="5.2.1.8" evidence="3"/>
<accession>A0A6N1VMK4</accession>
<proteinExistence type="inferred from homology"/>
<sequence length="301" mass="33159">MQFSSLLRSRSAVPAMPAVRRAVMALATIGAIALPAAAQDETNKVVGTLNGAPITERDLAMTLGDLQDQFGQVPPEDRRAAALAALIDIRALAAKAEAAGLDKTEEFIDRLAFLRERALHNAYFRDEVVNKITDEDVRARYDKEVAATPPQNEVHARHILLETEDEAKAVIEELDNGGDFEALAKEHSTGPTGPNGGDLGYFTRGRMVPEFEEAAFALDVGAHTTEPVQTQFGWHVIKVEDKRQVQPPAFSEVENQIRSVLLRERYFEVLSELREAAEIEITDPDLKEAYERAQASQQSAQ</sequence>
<dbReference type="InterPro" id="IPR023058">
    <property type="entry name" value="PPIase_PpiC_CS"/>
</dbReference>
<evidence type="ECO:0000313" key="11">
    <source>
        <dbReference type="EMBL" id="QKV20217.1"/>
    </source>
</evidence>
<dbReference type="EMBL" id="CP054836">
    <property type="protein sequence ID" value="QKV20217.1"/>
    <property type="molecule type" value="Genomic_DNA"/>
</dbReference>
<dbReference type="Pfam" id="PF13616">
    <property type="entry name" value="Rotamase_3"/>
    <property type="match status" value="1"/>
</dbReference>
<keyword evidence="8 11" id="KW-0413">Isomerase</keyword>
<evidence type="ECO:0000256" key="7">
    <source>
        <dbReference type="ARBA" id="ARBA00031484"/>
    </source>
</evidence>
<dbReference type="InterPro" id="IPR027304">
    <property type="entry name" value="Trigger_fact/SurA_dom_sf"/>
</dbReference>
<evidence type="ECO:0000256" key="1">
    <source>
        <dbReference type="ARBA" id="ARBA00000971"/>
    </source>
</evidence>
<feature type="chain" id="PRO_5026803348" description="Parvulin-like PPIase" evidence="9">
    <location>
        <begin position="39"/>
        <end position="301"/>
    </location>
</feature>
<evidence type="ECO:0000256" key="8">
    <source>
        <dbReference type="PROSITE-ProRule" id="PRU00278"/>
    </source>
</evidence>
<evidence type="ECO:0000256" key="3">
    <source>
        <dbReference type="ARBA" id="ARBA00013194"/>
    </source>
</evidence>
<dbReference type="PANTHER" id="PTHR47245">
    <property type="entry name" value="PEPTIDYLPROLYL ISOMERASE"/>
    <property type="match status" value="1"/>
</dbReference>
<reference evidence="11 12" key="1">
    <citation type="submission" date="2020-06" db="EMBL/GenBank/DDBJ databases">
        <title>Oricola thermophila sp. nov. isolated from a tidal sediments.</title>
        <authorList>
            <person name="Kwon K.K."/>
            <person name="Yang S.-H."/>
            <person name="Park M.-J."/>
        </authorList>
    </citation>
    <scope>NUCLEOTIDE SEQUENCE [LARGE SCALE GENOMIC DNA]</scope>
    <source>
        <strain evidence="11 12">MEBiC13590</strain>
    </source>
</reference>
<dbReference type="PROSITE" id="PS01096">
    <property type="entry name" value="PPIC_PPIASE_1"/>
    <property type="match status" value="1"/>
</dbReference>
<dbReference type="AlphaFoldDB" id="A0A6N1VMK4"/>
<evidence type="ECO:0000256" key="6">
    <source>
        <dbReference type="ARBA" id="ARBA00030642"/>
    </source>
</evidence>
<evidence type="ECO:0000313" key="12">
    <source>
        <dbReference type="Proteomes" id="UP000509367"/>
    </source>
</evidence>
<keyword evidence="5 8" id="KW-0697">Rotamase</keyword>
<feature type="domain" description="PpiC" evidence="10">
    <location>
        <begin position="151"/>
        <end position="241"/>
    </location>
</feature>
<protein>
    <recommendedName>
        <fullName evidence="4">Parvulin-like PPIase</fullName>
        <ecNumber evidence="3">5.2.1.8</ecNumber>
    </recommendedName>
    <alternativeName>
        <fullName evidence="6">Peptidyl-prolyl cis-trans isomerase plp</fullName>
    </alternativeName>
    <alternativeName>
        <fullName evidence="7">Rotamase plp</fullName>
    </alternativeName>
</protein>
<dbReference type="GO" id="GO:0003755">
    <property type="term" value="F:peptidyl-prolyl cis-trans isomerase activity"/>
    <property type="evidence" value="ECO:0007669"/>
    <property type="project" value="UniProtKB-KW"/>
</dbReference>
<organism evidence="11 12">
    <name type="scientific">Oricola thermophila</name>
    <dbReference type="NCBI Taxonomy" id="2742145"/>
    <lineage>
        <taxon>Bacteria</taxon>
        <taxon>Pseudomonadati</taxon>
        <taxon>Pseudomonadota</taxon>
        <taxon>Alphaproteobacteria</taxon>
        <taxon>Hyphomicrobiales</taxon>
        <taxon>Ahrensiaceae</taxon>
        <taxon>Oricola</taxon>
    </lineage>
</organism>
<dbReference type="InterPro" id="IPR046357">
    <property type="entry name" value="PPIase_dom_sf"/>
</dbReference>
<evidence type="ECO:0000256" key="9">
    <source>
        <dbReference type="SAM" id="SignalP"/>
    </source>
</evidence>
<dbReference type="Gene3D" id="3.10.50.40">
    <property type="match status" value="1"/>
</dbReference>
<keyword evidence="12" id="KW-1185">Reference proteome</keyword>
<keyword evidence="9" id="KW-0732">Signal</keyword>
<dbReference type="SUPFAM" id="SSF54534">
    <property type="entry name" value="FKBP-like"/>
    <property type="match status" value="1"/>
</dbReference>
<gene>
    <name evidence="11" type="ORF">HTY61_18055</name>
</gene>
<dbReference type="InterPro" id="IPR050245">
    <property type="entry name" value="PrsA_foldase"/>
</dbReference>
<dbReference type="PROSITE" id="PS50198">
    <property type="entry name" value="PPIC_PPIASE_2"/>
    <property type="match status" value="1"/>
</dbReference>
<evidence type="ECO:0000259" key="10">
    <source>
        <dbReference type="PROSITE" id="PS50198"/>
    </source>
</evidence>
<name>A0A6N1VMK4_9HYPH</name>
<dbReference type="KEGG" id="orm:HTY61_18055"/>
<evidence type="ECO:0000256" key="4">
    <source>
        <dbReference type="ARBA" id="ARBA00018370"/>
    </source>
</evidence>
<dbReference type="PANTHER" id="PTHR47245:SF2">
    <property type="entry name" value="PEPTIDYL-PROLYL CIS-TRANS ISOMERASE HP_0175-RELATED"/>
    <property type="match status" value="1"/>
</dbReference>
<evidence type="ECO:0000256" key="5">
    <source>
        <dbReference type="ARBA" id="ARBA00023110"/>
    </source>
</evidence>
<dbReference type="Gene3D" id="1.10.8.1040">
    <property type="match status" value="1"/>
</dbReference>
<dbReference type="Proteomes" id="UP000509367">
    <property type="component" value="Chromosome"/>
</dbReference>
<feature type="signal peptide" evidence="9">
    <location>
        <begin position="1"/>
        <end position="38"/>
    </location>
</feature>
<comment type="similarity">
    <text evidence="2">Belongs to the PpiC/parvulin rotamase family.</text>
</comment>
<evidence type="ECO:0000256" key="2">
    <source>
        <dbReference type="ARBA" id="ARBA00007656"/>
    </source>
</evidence>